<dbReference type="AlphaFoldDB" id="D3AN11"/>
<sequence>MKRVSSYYAFHTFHAKIQRQYVSQTWKHQFFILSDFFTYSFIYHDK</sequence>
<protein>
    <submittedName>
        <fullName evidence="1">Uncharacterized protein</fullName>
    </submittedName>
</protein>
<proteinExistence type="predicted"/>
<evidence type="ECO:0000313" key="1">
    <source>
        <dbReference type="EMBL" id="EFC96806.1"/>
    </source>
</evidence>
<accession>D3AN11</accession>
<evidence type="ECO:0000313" key="2">
    <source>
        <dbReference type="Proteomes" id="UP000004968"/>
    </source>
</evidence>
<dbReference type="HOGENOM" id="CLU_3184598_0_0_9"/>
<dbReference type="EMBL" id="ACIO01000496">
    <property type="protein sequence ID" value="EFC96806.1"/>
    <property type="molecule type" value="Genomic_DNA"/>
</dbReference>
<gene>
    <name evidence="1" type="ORF">CLOSTHATH_05011</name>
</gene>
<name>D3AN11_9FIRM</name>
<dbReference type="Proteomes" id="UP000004968">
    <property type="component" value="Unassembled WGS sequence"/>
</dbReference>
<organism evidence="1 2">
    <name type="scientific">Hungatella hathewayi DSM 13479</name>
    <dbReference type="NCBI Taxonomy" id="566550"/>
    <lineage>
        <taxon>Bacteria</taxon>
        <taxon>Bacillati</taxon>
        <taxon>Bacillota</taxon>
        <taxon>Clostridia</taxon>
        <taxon>Lachnospirales</taxon>
        <taxon>Lachnospiraceae</taxon>
        <taxon>Hungatella</taxon>
    </lineage>
</organism>
<comment type="caution">
    <text evidence="1">The sequence shown here is derived from an EMBL/GenBank/DDBJ whole genome shotgun (WGS) entry which is preliminary data.</text>
</comment>
<reference evidence="1 2" key="1">
    <citation type="submission" date="2010-01" db="EMBL/GenBank/DDBJ databases">
        <authorList>
            <person name="Weinstock G."/>
            <person name="Sodergren E."/>
            <person name="Clifton S."/>
            <person name="Fulton L."/>
            <person name="Fulton B."/>
            <person name="Courtney L."/>
            <person name="Fronick C."/>
            <person name="Harrison M."/>
            <person name="Strong C."/>
            <person name="Farmer C."/>
            <person name="Delahaunty K."/>
            <person name="Markovic C."/>
            <person name="Hall O."/>
            <person name="Minx P."/>
            <person name="Tomlinson C."/>
            <person name="Mitreva M."/>
            <person name="Nelson J."/>
            <person name="Hou S."/>
            <person name="Wollam A."/>
            <person name="Pepin K.H."/>
            <person name="Johnson M."/>
            <person name="Bhonagiri V."/>
            <person name="Nash W.E."/>
            <person name="Warren W."/>
            <person name="Chinwalla A."/>
            <person name="Mardis E.R."/>
            <person name="Wilson R.K."/>
        </authorList>
    </citation>
    <scope>NUCLEOTIDE SEQUENCE [LARGE SCALE GENOMIC DNA]</scope>
    <source>
        <strain evidence="1 2">DSM 13479</strain>
    </source>
</reference>